<dbReference type="GO" id="GO:0004519">
    <property type="term" value="F:endonuclease activity"/>
    <property type="evidence" value="ECO:0007669"/>
    <property type="project" value="UniProtKB-KW"/>
</dbReference>
<gene>
    <name evidence="4 7" type="primary">mutL</name>
    <name evidence="7" type="ORF">GYA27_02785</name>
</gene>
<evidence type="ECO:0000256" key="4">
    <source>
        <dbReference type="HAMAP-Rule" id="MF_00149"/>
    </source>
</evidence>
<dbReference type="GO" id="GO:0005524">
    <property type="term" value="F:ATP binding"/>
    <property type="evidence" value="ECO:0007669"/>
    <property type="project" value="InterPro"/>
</dbReference>
<dbReference type="InterPro" id="IPR042121">
    <property type="entry name" value="MutL_C_regsub"/>
</dbReference>
<dbReference type="FunFam" id="3.30.565.10:FF:000003">
    <property type="entry name" value="DNA mismatch repair endonuclease MutL"/>
    <property type="match status" value="1"/>
</dbReference>
<comment type="function">
    <text evidence="4">This protein is involved in the repair of mismatches in DNA. It is required for dam-dependent methyl-directed DNA mismatch repair. May act as a 'molecular matchmaker', a protein that promotes the formation of a stable complex between two or more DNA-binding proteins in an ATP-dependent manner without itself being part of a final effector complex.</text>
</comment>
<dbReference type="InterPro" id="IPR020568">
    <property type="entry name" value="Ribosomal_Su5_D2-typ_SF"/>
</dbReference>
<dbReference type="SMART" id="SM00853">
    <property type="entry name" value="MutL_C"/>
    <property type="match status" value="1"/>
</dbReference>
<name>A0A7X9HHZ9_UNCKA</name>
<evidence type="ECO:0000313" key="7">
    <source>
        <dbReference type="EMBL" id="NMB70104.1"/>
    </source>
</evidence>
<dbReference type="EMBL" id="JAAZNL010000027">
    <property type="protein sequence ID" value="NMB70104.1"/>
    <property type="molecule type" value="Genomic_DNA"/>
</dbReference>
<dbReference type="InterPro" id="IPR042120">
    <property type="entry name" value="MutL_C_dimsub"/>
</dbReference>
<dbReference type="SUPFAM" id="SSF54211">
    <property type="entry name" value="Ribosomal protein S5 domain 2-like"/>
    <property type="match status" value="1"/>
</dbReference>
<proteinExistence type="inferred from homology"/>
<dbReference type="InterPro" id="IPR014762">
    <property type="entry name" value="DNA_mismatch_repair_CS"/>
</dbReference>
<dbReference type="CDD" id="cd00782">
    <property type="entry name" value="MutL_Trans"/>
    <property type="match status" value="1"/>
</dbReference>
<dbReference type="Proteomes" id="UP000526033">
    <property type="component" value="Unassembled WGS sequence"/>
</dbReference>
<evidence type="ECO:0000256" key="3">
    <source>
        <dbReference type="ARBA" id="ARBA00023204"/>
    </source>
</evidence>
<dbReference type="SUPFAM" id="SSF118116">
    <property type="entry name" value="DNA mismatch repair protein MutL"/>
    <property type="match status" value="1"/>
</dbReference>
<evidence type="ECO:0000259" key="5">
    <source>
        <dbReference type="SMART" id="SM00853"/>
    </source>
</evidence>
<dbReference type="InterPro" id="IPR020667">
    <property type="entry name" value="DNA_mismatch_repair_MutL"/>
</dbReference>
<dbReference type="SUPFAM" id="SSF55874">
    <property type="entry name" value="ATPase domain of HSP90 chaperone/DNA topoisomerase II/histidine kinase"/>
    <property type="match status" value="1"/>
</dbReference>
<keyword evidence="7" id="KW-0378">Hydrolase</keyword>
<feature type="domain" description="MutL C-terminal dimerisation" evidence="5">
    <location>
        <begin position="373"/>
        <end position="518"/>
    </location>
</feature>
<dbReference type="Gene3D" id="3.30.1370.100">
    <property type="entry name" value="MutL, C-terminal domain, regulatory subdomain"/>
    <property type="match status" value="1"/>
</dbReference>
<evidence type="ECO:0000256" key="2">
    <source>
        <dbReference type="ARBA" id="ARBA00022763"/>
    </source>
</evidence>
<dbReference type="Gene3D" id="3.30.230.10">
    <property type="match status" value="1"/>
</dbReference>
<dbReference type="GO" id="GO:0140664">
    <property type="term" value="F:ATP-dependent DNA damage sensor activity"/>
    <property type="evidence" value="ECO:0007669"/>
    <property type="project" value="InterPro"/>
</dbReference>
<protein>
    <recommendedName>
        <fullName evidence="4">DNA mismatch repair protein MutL</fullName>
    </recommendedName>
</protein>
<evidence type="ECO:0000313" key="8">
    <source>
        <dbReference type="Proteomes" id="UP000526033"/>
    </source>
</evidence>
<dbReference type="Gene3D" id="3.30.1540.20">
    <property type="entry name" value="MutL, C-terminal domain, dimerisation subdomain"/>
    <property type="match status" value="1"/>
</dbReference>
<dbReference type="GO" id="GO:0030983">
    <property type="term" value="F:mismatched DNA binding"/>
    <property type="evidence" value="ECO:0007669"/>
    <property type="project" value="InterPro"/>
</dbReference>
<dbReference type="GO" id="GO:0016887">
    <property type="term" value="F:ATP hydrolysis activity"/>
    <property type="evidence" value="ECO:0007669"/>
    <property type="project" value="InterPro"/>
</dbReference>
<dbReference type="InterPro" id="IPR013507">
    <property type="entry name" value="DNA_mismatch_S5_2-like"/>
</dbReference>
<organism evidence="7 8">
    <name type="scientific">candidate division WWE3 bacterium</name>
    <dbReference type="NCBI Taxonomy" id="2053526"/>
    <lineage>
        <taxon>Bacteria</taxon>
        <taxon>Katanobacteria</taxon>
    </lineage>
</organism>
<dbReference type="InterPro" id="IPR037198">
    <property type="entry name" value="MutL_C_sf"/>
</dbReference>
<dbReference type="InterPro" id="IPR036890">
    <property type="entry name" value="HATPase_C_sf"/>
</dbReference>
<dbReference type="Pfam" id="PF01119">
    <property type="entry name" value="DNA_mis_repair"/>
    <property type="match status" value="1"/>
</dbReference>
<dbReference type="InterPro" id="IPR002099">
    <property type="entry name" value="MutL/Mlh/PMS"/>
</dbReference>
<dbReference type="AlphaFoldDB" id="A0A7X9HHZ9"/>
<dbReference type="InterPro" id="IPR038973">
    <property type="entry name" value="MutL/Mlh/Pms-like"/>
</dbReference>
<keyword evidence="7" id="KW-0540">Nuclease</keyword>
<dbReference type="HAMAP" id="MF_00149">
    <property type="entry name" value="DNA_mis_repair"/>
    <property type="match status" value="1"/>
</dbReference>
<dbReference type="PROSITE" id="PS00058">
    <property type="entry name" value="DNA_MISMATCH_REPAIR_1"/>
    <property type="match status" value="1"/>
</dbReference>
<dbReference type="PANTHER" id="PTHR10073:SF12">
    <property type="entry name" value="DNA MISMATCH REPAIR PROTEIN MLH1"/>
    <property type="match status" value="1"/>
</dbReference>
<dbReference type="GO" id="GO:0006298">
    <property type="term" value="P:mismatch repair"/>
    <property type="evidence" value="ECO:0007669"/>
    <property type="project" value="UniProtKB-UniRule"/>
</dbReference>
<keyword evidence="2 4" id="KW-0227">DNA damage</keyword>
<evidence type="ECO:0000259" key="6">
    <source>
        <dbReference type="SMART" id="SM01340"/>
    </source>
</evidence>
<feature type="domain" description="DNA mismatch repair protein S5" evidence="6">
    <location>
        <begin position="208"/>
        <end position="326"/>
    </location>
</feature>
<dbReference type="SMART" id="SM01340">
    <property type="entry name" value="DNA_mis_repair"/>
    <property type="match status" value="1"/>
</dbReference>
<dbReference type="Gene3D" id="3.30.565.10">
    <property type="entry name" value="Histidine kinase-like ATPase, C-terminal domain"/>
    <property type="match status" value="1"/>
</dbReference>
<keyword evidence="7" id="KW-0255">Endonuclease</keyword>
<sequence>MGIIHKLDKKIIPKIAAGEVIEGPAGAVKELLENSIDAGAGKITVEVSGSVLESLRVTDNGCGISSDDLDVCFQPFYTSKIDTFDDLYNIKTLGFRGEALASLCAVSSVSIKSRISGNEAGTLIDVRDGRLVKKSQIGMNIGTIVEVSGLFKNIPARRKFLKDHKLEFQKVLEVVSTYALCYPTISFKFYRDGKLILNLPKQDNLARCKSVVGDSVFQFLIPFSGADSRLTVNGYISKPQAASGSQVNQYLFVNNRHVVLKDISRVVKRSYGTLIPHDVYPPYIIFIDINPDLVDVNVHPKKLEISFWDNGYINNYLEQILNDTLNSADLTYVVGSQSDYHYDKTADASTFMSLKDAVPLWKANVVSFEPYENTFQIANTYIASPVKEGVLLVDQHAAHESILYEELYAKYVTNREKSAAFTLSSPLTVSFGVKDAPILSEYLNTFADYGFEMYQVSSTDFNISAVPEILKNTDIANFVKEMLQEIVINGKPTDVDTRTKKTITFLACRTAIKAGDFLSQQEQKNIFLKLEQCRNLYSCPHGRPIKMIITTKELAHFFKRIK</sequence>
<accession>A0A7X9HHZ9</accession>
<dbReference type="NCBIfam" id="TIGR00585">
    <property type="entry name" value="mutl"/>
    <property type="match status" value="1"/>
</dbReference>
<comment type="similarity">
    <text evidence="1 4">Belongs to the DNA mismatch repair MutL/HexB family.</text>
</comment>
<dbReference type="PANTHER" id="PTHR10073">
    <property type="entry name" value="DNA MISMATCH REPAIR PROTEIN MLH, PMS, MUTL"/>
    <property type="match status" value="1"/>
</dbReference>
<dbReference type="InterPro" id="IPR014721">
    <property type="entry name" value="Ribsml_uS5_D2-typ_fold_subgr"/>
</dbReference>
<dbReference type="Pfam" id="PF13589">
    <property type="entry name" value="HATPase_c_3"/>
    <property type="match status" value="1"/>
</dbReference>
<evidence type="ECO:0000256" key="1">
    <source>
        <dbReference type="ARBA" id="ARBA00006082"/>
    </source>
</evidence>
<dbReference type="CDD" id="cd16926">
    <property type="entry name" value="HATPase_MutL-MLH-PMS-like"/>
    <property type="match status" value="1"/>
</dbReference>
<dbReference type="Pfam" id="PF08676">
    <property type="entry name" value="MutL_C"/>
    <property type="match status" value="1"/>
</dbReference>
<dbReference type="GO" id="GO:0032300">
    <property type="term" value="C:mismatch repair complex"/>
    <property type="evidence" value="ECO:0007669"/>
    <property type="project" value="InterPro"/>
</dbReference>
<reference evidence="7 8" key="1">
    <citation type="journal article" date="2020" name="Biotechnol. Biofuels">
        <title>New insights from the biogas microbiome by comprehensive genome-resolved metagenomics of nearly 1600 species originating from multiple anaerobic digesters.</title>
        <authorList>
            <person name="Campanaro S."/>
            <person name="Treu L."/>
            <person name="Rodriguez-R L.M."/>
            <person name="Kovalovszki A."/>
            <person name="Ziels R.M."/>
            <person name="Maus I."/>
            <person name="Zhu X."/>
            <person name="Kougias P.G."/>
            <person name="Basile A."/>
            <person name="Luo G."/>
            <person name="Schluter A."/>
            <person name="Konstantinidis K.T."/>
            <person name="Angelidaki I."/>
        </authorList>
    </citation>
    <scope>NUCLEOTIDE SEQUENCE [LARGE SCALE GENOMIC DNA]</scope>
    <source>
        <strain evidence="7">AS27yjCOA_165</strain>
    </source>
</reference>
<keyword evidence="3 4" id="KW-0234">DNA repair</keyword>
<comment type="caution">
    <text evidence="7">The sequence shown here is derived from an EMBL/GenBank/DDBJ whole genome shotgun (WGS) entry which is preliminary data.</text>
</comment>
<dbReference type="InterPro" id="IPR014790">
    <property type="entry name" value="MutL_C"/>
</dbReference>